<dbReference type="SUPFAM" id="SSF49354">
    <property type="entry name" value="PapD-like"/>
    <property type="match status" value="1"/>
</dbReference>
<feature type="coiled-coil region" evidence="2">
    <location>
        <begin position="339"/>
        <end position="369"/>
    </location>
</feature>
<comment type="similarity">
    <text evidence="1">Belongs to the VAMP-associated protein (VAP) (TC 9.B.17) family.</text>
</comment>
<accession>A0AAD5J8K7</accession>
<keyword evidence="5" id="KW-1185">Reference proteome</keyword>
<dbReference type="GO" id="GO:0090158">
    <property type="term" value="P:endoplasmic reticulum membrane organization"/>
    <property type="evidence" value="ECO:0007669"/>
    <property type="project" value="TreeGrafter"/>
</dbReference>
<reference evidence="4" key="2">
    <citation type="submission" date="2023-02" db="EMBL/GenBank/DDBJ databases">
        <authorList>
            <person name="Swenson N.G."/>
            <person name="Wegrzyn J.L."/>
            <person name="Mcevoy S.L."/>
        </authorList>
    </citation>
    <scope>NUCLEOTIDE SEQUENCE</scope>
    <source>
        <strain evidence="4">91603</strain>
        <tissue evidence="4">Leaf</tissue>
    </source>
</reference>
<dbReference type="Pfam" id="PF00635">
    <property type="entry name" value="Motile_Sperm"/>
    <property type="match status" value="1"/>
</dbReference>
<keyword evidence="2" id="KW-0175">Coiled coil</keyword>
<dbReference type="InterPro" id="IPR013783">
    <property type="entry name" value="Ig-like_fold"/>
</dbReference>
<name>A0AAD5J8K7_ACENE</name>
<dbReference type="InterPro" id="IPR016763">
    <property type="entry name" value="VAP"/>
</dbReference>
<comment type="caution">
    <text evidence="4">The sequence shown here is derived from an EMBL/GenBank/DDBJ whole genome shotgun (WGS) entry which is preliminary data.</text>
</comment>
<dbReference type="InterPro" id="IPR008962">
    <property type="entry name" value="PapD-like_sf"/>
</dbReference>
<protein>
    <recommendedName>
        <fullName evidence="3">MSP domain-containing protein</fullName>
    </recommendedName>
</protein>
<dbReference type="GO" id="GO:0005789">
    <property type="term" value="C:endoplasmic reticulum membrane"/>
    <property type="evidence" value="ECO:0007669"/>
    <property type="project" value="InterPro"/>
</dbReference>
<gene>
    <name evidence="4" type="ORF">LWI28_027201</name>
</gene>
<dbReference type="Gene3D" id="2.60.40.10">
    <property type="entry name" value="Immunoglobulins"/>
    <property type="match status" value="1"/>
</dbReference>
<dbReference type="Proteomes" id="UP001064489">
    <property type="component" value="Chromosome 3"/>
</dbReference>
<dbReference type="Gene3D" id="1.25.10.10">
    <property type="entry name" value="Leucine-rich Repeat Variant"/>
    <property type="match status" value="1"/>
</dbReference>
<dbReference type="FunFam" id="2.60.40.10:FF:000813">
    <property type="entry name" value="Vesicle-associated protein 1-1"/>
    <property type="match status" value="1"/>
</dbReference>
<dbReference type="GO" id="GO:0061817">
    <property type="term" value="P:endoplasmic reticulum-plasma membrane tethering"/>
    <property type="evidence" value="ECO:0007669"/>
    <property type="project" value="TreeGrafter"/>
</dbReference>
<dbReference type="AlphaFoldDB" id="A0AAD5J8K7"/>
<dbReference type="PROSITE" id="PS50202">
    <property type="entry name" value="MSP"/>
    <property type="match status" value="1"/>
</dbReference>
<dbReference type="InterPro" id="IPR011989">
    <property type="entry name" value="ARM-like"/>
</dbReference>
<reference evidence="4" key="1">
    <citation type="journal article" date="2022" name="Plant J.">
        <title>Strategies of tolerance reflected in two North American maple genomes.</title>
        <authorList>
            <person name="McEvoy S.L."/>
            <person name="Sezen U.U."/>
            <person name="Trouern-Trend A."/>
            <person name="McMahon S.M."/>
            <person name="Schaberg P.G."/>
            <person name="Yang J."/>
            <person name="Wegrzyn J.L."/>
            <person name="Swenson N.G."/>
        </authorList>
    </citation>
    <scope>NUCLEOTIDE SEQUENCE</scope>
    <source>
        <strain evidence="4">91603</strain>
    </source>
</reference>
<evidence type="ECO:0000313" key="4">
    <source>
        <dbReference type="EMBL" id="KAI9187357.1"/>
    </source>
</evidence>
<dbReference type="Pfam" id="PF08389">
    <property type="entry name" value="Xpo1"/>
    <property type="match status" value="1"/>
</dbReference>
<dbReference type="PANTHER" id="PTHR10809:SF45">
    <property type="entry name" value="VESICLE-ASSOCIATED PROTEIN 2-2"/>
    <property type="match status" value="1"/>
</dbReference>
<dbReference type="InterPro" id="IPR013598">
    <property type="entry name" value="Exportin-1/Importin-b-like"/>
</dbReference>
<dbReference type="PANTHER" id="PTHR10809">
    <property type="entry name" value="VESICLE-ASSOCIATED MEMBRANE PROTEIN-ASSOCIATED PROTEIN"/>
    <property type="match status" value="1"/>
</dbReference>
<dbReference type="EMBL" id="JAJSOW010000100">
    <property type="protein sequence ID" value="KAI9187357.1"/>
    <property type="molecule type" value="Genomic_DNA"/>
</dbReference>
<evidence type="ECO:0000259" key="3">
    <source>
        <dbReference type="PROSITE" id="PS50202"/>
    </source>
</evidence>
<dbReference type="InterPro" id="IPR000535">
    <property type="entry name" value="MSP_dom"/>
</dbReference>
<evidence type="ECO:0000313" key="5">
    <source>
        <dbReference type="Proteomes" id="UP001064489"/>
    </source>
</evidence>
<sequence length="752" mass="82847">MNSQLVEIQPRELKFIFELKKQSSCSVRLTNNTKHYVAFKVKTTTPKKYCVRPNIGVISPQSASDFTVTMQSQGVAPPDMLCKDKFLIQSTIVPDGTIDEDIDSSMFSKDDGKYIQENKLRVVLISPPNSPVLSPINATLNQGLVPEASILKDPVLSKVEILTPPHMLAKSLEGSKMLNGEGLKPANLDELNPIKGAELKPKEGVIKSHGLKPAKIAEFKPKEDVIDREELETTKDTELKLRKAVFNVEELKPAMDAELNQRKVLIDSKELKPATDAELNQRKGVIDSKELKPDENAEWNPSKEAINSEELQPRKDTESKLMKNVEFKAVKAVEELKLVKDIEEMKAKLNELATKLSEAEVTISKLTEERRLSIKERKILQGELEMLKSNAVVKNVQVGYPFLFVCMVALLPSLVSLSNKGPIQAEFVSMMLRWLPEDITVHNEDLEGNRQRLLLRGLNQSLPEILPLLYNLLERHFGTALSEVSSQQLDIAKQHIATVTATLNAINACAEWAPLPDLTKYGIIYGCGFLLSSTDFCLHACEFFILILPRKRPVDASASEFDSTMHDVFQILMNVSRTAGISPNTSPSTLGYYDRPQPISSLPGPYGISNAANSSAQFGLAGTTTLMGIASVPSTITSLPFNLGDLLRASLNASCTTHGGGGHYDMRVCIKPPPPDFDFRAEILSQSGATIAETCPVLLNLADNGTLVLIQMQQFGLCQPGGHSLLNRKAGLTKEIVQLKMSVENETIEPVT</sequence>
<proteinExistence type="inferred from homology"/>
<organism evidence="4 5">
    <name type="scientific">Acer negundo</name>
    <name type="common">Box elder</name>
    <dbReference type="NCBI Taxonomy" id="4023"/>
    <lineage>
        <taxon>Eukaryota</taxon>
        <taxon>Viridiplantae</taxon>
        <taxon>Streptophyta</taxon>
        <taxon>Embryophyta</taxon>
        <taxon>Tracheophyta</taxon>
        <taxon>Spermatophyta</taxon>
        <taxon>Magnoliopsida</taxon>
        <taxon>eudicotyledons</taxon>
        <taxon>Gunneridae</taxon>
        <taxon>Pentapetalae</taxon>
        <taxon>rosids</taxon>
        <taxon>malvids</taxon>
        <taxon>Sapindales</taxon>
        <taxon>Sapindaceae</taxon>
        <taxon>Hippocastanoideae</taxon>
        <taxon>Acereae</taxon>
        <taxon>Acer</taxon>
    </lineage>
</organism>
<evidence type="ECO:0000256" key="1">
    <source>
        <dbReference type="ARBA" id="ARBA00008932"/>
    </source>
</evidence>
<dbReference type="GO" id="GO:0005886">
    <property type="term" value="C:plasma membrane"/>
    <property type="evidence" value="ECO:0007669"/>
    <property type="project" value="TreeGrafter"/>
</dbReference>
<evidence type="ECO:0000256" key="2">
    <source>
        <dbReference type="SAM" id="Coils"/>
    </source>
</evidence>
<feature type="domain" description="MSP" evidence="3">
    <location>
        <begin position="5"/>
        <end position="125"/>
    </location>
</feature>